<keyword evidence="3" id="KW-1185">Reference proteome</keyword>
<accession>A0A9E7UBJ8</accession>
<evidence type="ECO:0000313" key="2">
    <source>
        <dbReference type="EMBL" id="UWM54844.1"/>
    </source>
</evidence>
<dbReference type="AlphaFoldDB" id="A0A9E7UBJ8"/>
<sequence>MSEATTEAGSAAESGAERGGRRAAVDRFLAVVERELTTTVRTQSVLALAVGFALVVVGLGWVGGTVGYVPAVLNLLTPTELLVPVLALAFGFRAVLGDAERGELDVLRTYPVERTEYVLGVYVGRAAALVVVLLVPYLLVGLLVAVAGGAGTSVVASHAGADSILLYVRFVVLTVLLGLVALAVALAISAAAAGARSAVALAVGTALALGVGFDLAVVGGLSGGYVSEGAVRWLLALSPTGAFRGLVLRTVLDPVLSGASGSGLPDLVGLVLWLAGALFVALVAVAPVRWRR</sequence>
<feature type="transmembrane region" description="Helical" evidence="1">
    <location>
        <begin position="166"/>
        <end position="192"/>
    </location>
</feature>
<dbReference type="Proteomes" id="UP001057580">
    <property type="component" value="Chromosome"/>
</dbReference>
<protein>
    <submittedName>
        <fullName evidence="2">ABC transporter permease subunit</fullName>
    </submittedName>
</protein>
<dbReference type="RefSeq" id="WP_260593840.1">
    <property type="nucleotide sequence ID" value="NZ_CP104003.1"/>
</dbReference>
<keyword evidence="1" id="KW-1133">Transmembrane helix</keyword>
<proteinExistence type="predicted"/>
<feature type="transmembrane region" description="Helical" evidence="1">
    <location>
        <begin position="198"/>
        <end position="218"/>
    </location>
</feature>
<feature type="transmembrane region" description="Helical" evidence="1">
    <location>
        <begin position="75"/>
        <end position="96"/>
    </location>
</feature>
<organism evidence="2 3">
    <name type="scientific">Salinirubellus salinus</name>
    <dbReference type="NCBI Taxonomy" id="1364945"/>
    <lineage>
        <taxon>Archaea</taxon>
        <taxon>Methanobacteriati</taxon>
        <taxon>Methanobacteriota</taxon>
        <taxon>Stenosarchaea group</taxon>
        <taxon>Halobacteria</taxon>
        <taxon>Halobacteriales</taxon>
        <taxon>Natronomonadaceae</taxon>
        <taxon>Salinirubellus</taxon>
    </lineage>
</organism>
<keyword evidence="1" id="KW-0472">Membrane</keyword>
<dbReference type="GeneID" id="74940929"/>
<evidence type="ECO:0000313" key="3">
    <source>
        <dbReference type="Proteomes" id="UP001057580"/>
    </source>
</evidence>
<keyword evidence="1" id="KW-0812">Transmembrane</keyword>
<dbReference type="Pfam" id="PF12679">
    <property type="entry name" value="ABC2_membrane_2"/>
    <property type="match status" value="1"/>
</dbReference>
<dbReference type="KEGG" id="ssai:N0B31_00865"/>
<reference evidence="2" key="1">
    <citation type="submission" date="2022-09" db="EMBL/GenBank/DDBJ databases">
        <title>Diverse halophilic archaea isolated from saline environments.</title>
        <authorList>
            <person name="Cui H.-L."/>
        </authorList>
    </citation>
    <scope>NUCLEOTIDE SEQUENCE</scope>
    <source>
        <strain evidence="2">ZS-35-S2</strain>
    </source>
</reference>
<gene>
    <name evidence="2" type="ORF">N0B31_00865</name>
</gene>
<dbReference type="GO" id="GO:0005886">
    <property type="term" value="C:plasma membrane"/>
    <property type="evidence" value="ECO:0007669"/>
    <property type="project" value="UniProtKB-SubCell"/>
</dbReference>
<dbReference type="EMBL" id="CP104003">
    <property type="protein sequence ID" value="UWM54844.1"/>
    <property type="molecule type" value="Genomic_DNA"/>
</dbReference>
<dbReference type="GO" id="GO:0140359">
    <property type="term" value="F:ABC-type transporter activity"/>
    <property type="evidence" value="ECO:0007669"/>
    <property type="project" value="InterPro"/>
</dbReference>
<feature type="transmembrane region" description="Helical" evidence="1">
    <location>
        <begin position="44"/>
        <end position="63"/>
    </location>
</feature>
<name>A0A9E7UBJ8_9EURY</name>
<dbReference type="PANTHER" id="PTHR43471:SF1">
    <property type="entry name" value="ABC TRANSPORTER PERMEASE PROTEIN NOSY-RELATED"/>
    <property type="match status" value="1"/>
</dbReference>
<evidence type="ECO:0000256" key="1">
    <source>
        <dbReference type="SAM" id="Phobius"/>
    </source>
</evidence>
<feature type="transmembrane region" description="Helical" evidence="1">
    <location>
        <begin position="267"/>
        <end position="288"/>
    </location>
</feature>
<dbReference type="PANTHER" id="PTHR43471">
    <property type="entry name" value="ABC TRANSPORTER PERMEASE"/>
    <property type="match status" value="1"/>
</dbReference>